<evidence type="ECO:0000256" key="3">
    <source>
        <dbReference type="ARBA" id="ARBA00022729"/>
    </source>
</evidence>
<sequence>MNFIYGKTLATAGLLFLLSAFPAPQASAVEVEIPGLITNRTITPIGHDFYRLFSDKWQASQKINLSIQEKPSARWGSIITIKNEQNILFRTVLFPSRRNLEQVVDQAITVTSDNMAKILIDKALLKTSELAADEF</sequence>
<dbReference type="RefSeq" id="WP_010861738.1">
    <property type="nucleotide sequence ID" value="NZ_CP062196.1"/>
</dbReference>
<comment type="caution">
    <text evidence="5">The sequence shown here is derived from an EMBL/GenBank/DDBJ whole genome shotgun (WGS) entry which is preliminary data.</text>
</comment>
<dbReference type="KEGG" id="pshi:SAMEA2665130_1329"/>
<keyword evidence="3 4" id="KW-0732">Signal</keyword>
<evidence type="ECO:0000256" key="2">
    <source>
        <dbReference type="ARBA" id="ARBA00014024"/>
    </source>
</evidence>
<dbReference type="EMBL" id="JAFNAA010000007">
    <property type="protein sequence ID" value="MBO1108255.1"/>
    <property type="molecule type" value="Genomic_DNA"/>
</dbReference>
<proteinExistence type="predicted"/>
<dbReference type="InterPro" id="IPR018900">
    <property type="entry name" value="Curli_CsgE"/>
</dbReference>
<dbReference type="NCBIfam" id="NF007701">
    <property type="entry name" value="PRK10386.1"/>
    <property type="match status" value="1"/>
</dbReference>
<evidence type="ECO:0000256" key="1">
    <source>
        <dbReference type="ARBA" id="ARBA00003989"/>
    </source>
</evidence>
<dbReference type="AlphaFoldDB" id="A0A379CNF8"/>
<evidence type="ECO:0000313" key="6">
    <source>
        <dbReference type="Proteomes" id="UP000664658"/>
    </source>
</evidence>
<dbReference type="GeneID" id="69706193"/>
<feature type="chain" id="PRO_5041071589" description="Curli production assembly/transport component CsgE" evidence="4">
    <location>
        <begin position="29"/>
        <end position="135"/>
    </location>
</feature>
<accession>A0A379CNF8</accession>
<dbReference type="Pfam" id="PF10627">
    <property type="entry name" value="CsgE"/>
    <property type="match status" value="1"/>
</dbReference>
<protein>
    <recommendedName>
        <fullName evidence="2">Curli production assembly/transport component CsgE</fullName>
    </recommendedName>
</protein>
<name>A0A379CNF8_PLESH</name>
<evidence type="ECO:0000256" key="4">
    <source>
        <dbReference type="SAM" id="SignalP"/>
    </source>
</evidence>
<organism evidence="5 6">
    <name type="scientific">Plesiomonas shigelloides</name>
    <name type="common">Aeromonas shigelloides</name>
    <dbReference type="NCBI Taxonomy" id="703"/>
    <lineage>
        <taxon>Bacteria</taxon>
        <taxon>Pseudomonadati</taxon>
        <taxon>Pseudomonadota</taxon>
        <taxon>Gammaproteobacteria</taxon>
        <taxon>Enterobacterales</taxon>
        <taxon>Enterobacteriaceae</taxon>
        <taxon>Plesiomonas</taxon>
    </lineage>
</organism>
<gene>
    <name evidence="5" type="primary">csgE</name>
    <name evidence="5" type="ORF">J2R62_08465</name>
</gene>
<evidence type="ECO:0000313" key="5">
    <source>
        <dbReference type="EMBL" id="MBO1108255.1"/>
    </source>
</evidence>
<feature type="signal peptide" evidence="4">
    <location>
        <begin position="1"/>
        <end position="28"/>
    </location>
</feature>
<comment type="function">
    <text evidence="1">May be involved in the biogenesis of curli organelles.</text>
</comment>
<reference evidence="5" key="1">
    <citation type="submission" date="2021-03" db="EMBL/GenBank/DDBJ databases">
        <title>Plesiomonas shigelloides zfcc0051, isolated from zebrafish feces.</title>
        <authorList>
            <person name="Vanderhoek Z."/>
            <person name="Gaulke C."/>
        </authorList>
    </citation>
    <scope>NUCLEOTIDE SEQUENCE</scope>
    <source>
        <strain evidence="5">Zfcc0051</strain>
    </source>
</reference>
<dbReference type="Proteomes" id="UP000664658">
    <property type="component" value="Unassembled WGS sequence"/>
</dbReference>